<dbReference type="InterPro" id="IPR016181">
    <property type="entry name" value="Acyl_CoA_acyltransferase"/>
</dbReference>
<comment type="caution">
    <text evidence="4">The sequence shown here is derived from an EMBL/GenBank/DDBJ whole genome shotgun (WGS) entry which is preliminary data.</text>
</comment>
<evidence type="ECO:0000256" key="1">
    <source>
        <dbReference type="ARBA" id="ARBA00022679"/>
    </source>
</evidence>
<organism evidence="4 5">
    <name type="scientific">Zeaxanthinibacter enoshimensis</name>
    <dbReference type="NCBI Taxonomy" id="392009"/>
    <lineage>
        <taxon>Bacteria</taxon>
        <taxon>Pseudomonadati</taxon>
        <taxon>Bacteroidota</taxon>
        <taxon>Flavobacteriia</taxon>
        <taxon>Flavobacteriales</taxon>
        <taxon>Flavobacteriaceae</taxon>
        <taxon>Zeaxanthinibacter</taxon>
    </lineage>
</organism>
<dbReference type="AlphaFoldDB" id="A0A4R6TUV0"/>
<evidence type="ECO:0000256" key="2">
    <source>
        <dbReference type="ARBA" id="ARBA00023315"/>
    </source>
</evidence>
<dbReference type="Pfam" id="PF00583">
    <property type="entry name" value="Acetyltransf_1"/>
    <property type="match status" value="1"/>
</dbReference>
<dbReference type="InterPro" id="IPR000182">
    <property type="entry name" value="GNAT_dom"/>
</dbReference>
<dbReference type="PANTHER" id="PTHR43420">
    <property type="entry name" value="ACETYLTRANSFERASE"/>
    <property type="match status" value="1"/>
</dbReference>
<keyword evidence="5" id="KW-1185">Reference proteome</keyword>
<dbReference type="InterPro" id="IPR050680">
    <property type="entry name" value="YpeA/RimI_acetyltransf"/>
</dbReference>
<accession>A0A4R6TUV0</accession>
<dbReference type="CDD" id="cd04301">
    <property type="entry name" value="NAT_SF"/>
    <property type="match status" value="1"/>
</dbReference>
<dbReference type="Proteomes" id="UP000295468">
    <property type="component" value="Unassembled WGS sequence"/>
</dbReference>
<dbReference type="SUPFAM" id="SSF55729">
    <property type="entry name" value="Acyl-CoA N-acyltransferases (Nat)"/>
    <property type="match status" value="1"/>
</dbReference>
<proteinExistence type="predicted"/>
<evidence type="ECO:0000259" key="3">
    <source>
        <dbReference type="PROSITE" id="PS51186"/>
    </source>
</evidence>
<sequence length="179" mass="20938">MAKDLIFKECKKGELELLTRISRETFAVAFEDQNNPDDFKTYLDTAFSPETLARELQRPGSRFYFVYRDTVLVAYIKLNTGNAQTDLLEDSGMELERIYVLKEFQGLGIGAEILSRVKKMAIAEDKQYLWLGVWEENRDAIRFYEKQGFVKSGMHPYYIGNDKQMDWVMKADLSNIKFR</sequence>
<reference evidence="4 5" key="1">
    <citation type="submission" date="2019-03" db="EMBL/GenBank/DDBJ databases">
        <title>Genomic Encyclopedia of Archaeal and Bacterial Type Strains, Phase II (KMG-II): from individual species to whole genera.</title>
        <authorList>
            <person name="Goeker M."/>
        </authorList>
    </citation>
    <scope>NUCLEOTIDE SEQUENCE [LARGE SCALE GENOMIC DNA]</scope>
    <source>
        <strain evidence="4 5">DSM 18435</strain>
    </source>
</reference>
<keyword evidence="2" id="KW-0012">Acyltransferase</keyword>
<feature type="domain" description="N-acetyltransferase" evidence="3">
    <location>
        <begin position="5"/>
        <end position="174"/>
    </location>
</feature>
<dbReference type="GO" id="GO:0016747">
    <property type="term" value="F:acyltransferase activity, transferring groups other than amino-acyl groups"/>
    <property type="evidence" value="ECO:0007669"/>
    <property type="project" value="InterPro"/>
</dbReference>
<dbReference type="PROSITE" id="PS51186">
    <property type="entry name" value="GNAT"/>
    <property type="match status" value="1"/>
</dbReference>
<dbReference type="PANTHER" id="PTHR43420:SF47">
    <property type="entry name" value="N-ACETYLTRANSFERASE DOMAIN-CONTAINING PROTEIN"/>
    <property type="match status" value="1"/>
</dbReference>
<name>A0A4R6TUV0_9FLAO</name>
<dbReference type="EMBL" id="SNYI01000001">
    <property type="protein sequence ID" value="TDQ32718.1"/>
    <property type="molecule type" value="Genomic_DNA"/>
</dbReference>
<keyword evidence="1 4" id="KW-0808">Transferase</keyword>
<dbReference type="RefSeq" id="WP_133642757.1">
    <property type="nucleotide sequence ID" value="NZ_SNYI01000001.1"/>
</dbReference>
<dbReference type="Gene3D" id="3.40.630.30">
    <property type="match status" value="1"/>
</dbReference>
<evidence type="ECO:0000313" key="4">
    <source>
        <dbReference type="EMBL" id="TDQ32718.1"/>
    </source>
</evidence>
<dbReference type="OrthoDB" id="7205533at2"/>
<protein>
    <submittedName>
        <fullName evidence="4">Acetyltransferase (GNAT) family protein</fullName>
    </submittedName>
</protein>
<evidence type="ECO:0000313" key="5">
    <source>
        <dbReference type="Proteomes" id="UP000295468"/>
    </source>
</evidence>
<gene>
    <name evidence="4" type="ORF">CLV82_0551</name>
</gene>